<feature type="domain" description="GST N-terminal" evidence="6">
    <location>
        <begin position="6"/>
        <end position="93"/>
    </location>
</feature>
<evidence type="ECO:0000259" key="6">
    <source>
        <dbReference type="PROSITE" id="PS50404"/>
    </source>
</evidence>
<dbReference type="GO" id="GO:0005737">
    <property type="term" value="C:cytoplasm"/>
    <property type="evidence" value="ECO:0007669"/>
    <property type="project" value="UniProtKB-ARBA"/>
</dbReference>
<dbReference type="EC" id="2.5.1.18" evidence="2"/>
<dbReference type="GO" id="GO:0004364">
    <property type="term" value="F:glutathione transferase activity"/>
    <property type="evidence" value="ECO:0007669"/>
    <property type="project" value="UniProtKB-EC"/>
</dbReference>
<dbReference type="PANTHER" id="PTHR44051:SF9">
    <property type="entry name" value="GLUTATHIONE S-TRANSFERASE 1"/>
    <property type="match status" value="1"/>
</dbReference>
<organism evidence="8 9">
    <name type="scientific">Wickerhamomyces mucosus</name>
    <dbReference type="NCBI Taxonomy" id="1378264"/>
    <lineage>
        <taxon>Eukaryota</taxon>
        <taxon>Fungi</taxon>
        <taxon>Dikarya</taxon>
        <taxon>Ascomycota</taxon>
        <taxon>Saccharomycotina</taxon>
        <taxon>Saccharomycetes</taxon>
        <taxon>Phaffomycetales</taxon>
        <taxon>Wickerhamomycetaceae</taxon>
        <taxon>Wickerhamomyces</taxon>
    </lineage>
</organism>
<dbReference type="Pfam" id="PF00043">
    <property type="entry name" value="GST_C"/>
    <property type="match status" value="1"/>
</dbReference>
<protein>
    <recommendedName>
        <fullName evidence="2">glutathione transferase</fullName>
        <ecNumber evidence="2">2.5.1.18</ecNumber>
    </recommendedName>
</protein>
<accession>A0A9P8P9S1</accession>
<dbReference type="SFLD" id="SFLDS00019">
    <property type="entry name" value="Glutathione_Transferase_(cytos"/>
    <property type="match status" value="1"/>
</dbReference>
<dbReference type="InterPro" id="IPR004045">
    <property type="entry name" value="Glutathione_S-Trfase_N"/>
</dbReference>
<dbReference type="Proteomes" id="UP000769528">
    <property type="component" value="Unassembled WGS sequence"/>
</dbReference>
<sequence length="249" mass="28762">MSDNKSPIITLHWLEKSRSQRILWLLEELQIDYKLKLYHRDHSQRAPEELAKIFPLGKSPVVEIDYQDGKESRKIAESGFIIKYLIENFDKDGKLTPKNKQDTDDIDYYLFFTESSLQPYLTALIVHKVAVSKAPFFARPICSQFAHKIDESYNAKEAIIGFKFLEEKLKETNGEEFFVGNKISGADIILSFPIEIAFESERLQDLGFHPTEYPLLDKYLKSLKSRAAYKNAIKRIEVEGNGEFKISAT</sequence>
<evidence type="ECO:0000256" key="2">
    <source>
        <dbReference type="ARBA" id="ARBA00012452"/>
    </source>
</evidence>
<keyword evidence="9" id="KW-1185">Reference proteome</keyword>
<dbReference type="FunFam" id="3.40.30.10:FF:000156">
    <property type="entry name" value="Glutathione S-transferase 1"/>
    <property type="match status" value="1"/>
</dbReference>
<dbReference type="AlphaFoldDB" id="A0A9P8P9S1"/>
<dbReference type="PROSITE" id="PS50404">
    <property type="entry name" value="GST_NTER"/>
    <property type="match status" value="1"/>
</dbReference>
<evidence type="ECO:0000256" key="4">
    <source>
        <dbReference type="ARBA" id="ARBA00047960"/>
    </source>
</evidence>
<dbReference type="Gene3D" id="1.20.1050.10">
    <property type="match status" value="1"/>
</dbReference>
<dbReference type="SFLD" id="SFLDG00358">
    <property type="entry name" value="Main_(cytGST)"/>
    <property type="match status" value="1"/>
</dbReference>
<dbReference type="OrthoDB" id="2098326at2759"/>
<reference evidence="8" key="2">
    <citation type="submission" date="2021-01" db="EMBL/GenBank/DDBJ databases">
        <authorList>
            <person name="Schikora-Tamarit M.A."/>
        </authorList>
    </citation>
    <scope>NUCLEOTIDE SEQUENCE</scope>
    <source>
        <strain evidence="8">CBS6341</strain>
    </source>
</reference>
<evidence type="ECO:0000313" key="9">
    <source>
        <dbReference type="Proteomes" id="UP000769528"/>
    </source>
</evidence>
<comment type="similarity">
    <text evidence="1 5">Belongs to the GST superfamily.</text>
</comment>
<dbReference type="InterPro" id="IPR004046">
    <property type="entry name" value="GST_C"/>
</dbReference>
<dbReference type="InterPro" id="IPR010987">
    <property type="entry name" value="Glutathione-S-Trfase_C-like"/>
</dbReference>
<dbReference type="PANTHER" id="PTHR44051">
    <property type="entry name" value="GLUTATHIONE S-TRANSFERASE-RELATED"/>
    <property type="match status" value="1"/>
</dbReference>
<name>A0A9P8P9S1_9ASCO</name>
<dbReference type="SUPFAM" id="SSF52833">
    <property type="entry name" value="Thioredoxin-like"/>
    <property type="match status" value="1"/>
</dbReference>
<dbReference type="Gene3D" id="3.40.30.10">
    <property type="entry name" value="Glutaredoxin"/>
    <property type="match status" value="1"/>
</dbReference>
<proteinExistence type="inferred from homology"/>
<dbReference type="PROSITE" id="PS50405">
    <property type="entry name" value="GST_CTER"/>
    <property type="match status" value="1"/>
</dbReference>
<evidence type="ECO:0000256" key="3">
    <source>
        <dbReference type="ARBA" id="ARBA00022679"/>
    </source>
</evidence>
<evidence type="ECO:0000256" key="5">
    <source>
        <dbReference type="RuleBase" id="RU003494"/>
    </source>
</evidence>
<reference evidence="8" key="1">
    <citation type="journal article" date="2021" name="Open Biol.">
        <title>Shared evolutionary footprints suggest mitochondrial oxidative damage underlies multiple complex I losses in fungi.</title>
        <authorList>
            <person name="Schikora-Tamarit M.A."/>
            <person name="Marcet-Houben M."/>
            <person name="Nosek J."/>
            <person name="Gabaldon T."/>
        </authorList>
    </citation>
    <scope>NUCLEOTIDE SEQUENCE</scope>
    <source>
        <strain evidence="8">CBS6341</strain>
    </source>
</reference>
<dbReference type="InterPro" id="IPR036282">
    <property type="entry name" value="Glutathione-S-Trfase_C_sf"/>
</dbReference>
<dbReference type="Pfam" id="PF02798">
    <property type="entry name" value="GST_N"/>
    <property type="match status" value="1"/>
</dbReference>
<dbReference type="InterPro" id="IPR040079">
    <property type="entry name" value="Glutathione_S-Trfase"/>
</dbReference>
<dbReference type="CDD" id="cd03046">
    <property type="entry name" value="GST_N_GTT1_like"/>
    <property type="match status" value="1"/>
</dbReference>
<feature type="domain" description="GST C-terminal" evidence="7">
    <location>
        <begin position="99"/>
        <end position="244"/>
    </location>
</feature>
<gene>
    <name evidence="8" type="ORF">WICMUC_005190</name>
</gene>
<evidence type="ECO:0000256" key="1">
    <source>
        <dbReference type="ARBA" id="ARBA00007409"/>
    </source>
</evidence>
<dbReference type="EMBL" id="JAEUBF010001375">
    <property type="protein sequence ID" value="KAH3667912.1"/>
    <property type="molecule type" value="Genomic_DNA"/>
</dbReference>
<comment type="caution">
    <text evidence="8">The sequence shown here is derived from an EMBL/GenBank/DDBJ whole genome shotgun (WGS) entry which is preliminary data.</text>
</comment>
<keyword evidence="3" id="KW-0808">Transferase</keyword>
<dbReference type="GO" id="GO:0004602">
    <property type="term" value="F:glutathione peroxidase activity"/>
    <property type="evidence" value="ECO:0007669"/>
    <property type="project" value="UniProtKB-ARBA"/>
</dbReference>
<dbReference type="InterPro" id="IPR036249">
    <property type="entry name" value="Thioredoxin-like_sf"/>
</dbReference>
<dbReference type="SUPFAM" id="SSF47616">
    <property type="entry name" value="GST C-terminal domain-like"/>
    <property type="match status" value="1"/>
</dbReference>
<comment type="catalytic activity">
    <reaction evidence="4">
        <text>RX + glutathione = an S-substituted glutathione + a halide anion + H(+)</text>
        <dbReference type="Rhea" id="RHEA:16437"/>
        <dbReference type="ChEBI" id="CHEBI:15378"/>
        <dbReference type="ChEBI" id="CHEBI:16042"/>
        <dbReference type="ChEBI" id="CHEBI:17792"/>
        <dbReference type="ChEBI" id="CHEBI:57925"/>
        <dbReference type="ChEBI" id="CHEBI:90779"/>
        <dbReference type="EC" id="2.5.1.18"/>
    </reaction>
</comment>
<evidence type="ECO:0000313" key="8">
    <source>
        <dbReference type="EMBL" id="KAH3667912.1"/>
    </source>
</evidence>
<evidence type="ECO:0000259" key="7">
    <source>
        <dbReference type="PROSITE" id="PS50405"/>
    </source>
</evidence>